<dbReference type="GO" id="GO:0016787">
    <property type="term" value="F:hydrolase activity"/>
    <property type="evidence" value="ECO:0007669"/>
    <property type="project" value="UniProtKB-KW"/>
</dbReference>
<evidence type="ECO:0000259" key="3">
    <source>
        <dbReference type="Pfam" id="PF00144"/>
    </source>
</evidence>
<dbReference type="PANTHER" id="PTHR46825">
    <property type="entry name" value="D-ALANYL-D-ALANINE-CARBOXYPEPTIDASE/ENDOPEPTIDASE AMPH"/>
    <property type="match status" value="1"/>
</dbReference>
<comment type="caution">
    <text evidence="4">The sequence shown here is derived from an EMBL/GenBank/DDBJ whole genome shotgun (WGS) entry which is preliminary data.</text>
</comment>
<dbReference type="Gene3D" id="3.40.710.10">
    <property type="entry name" value="DD-peptidase/beta-lactamase superfamily"/>
    <property type="match status" value="1"/>
</dbReference>
<keyword evidence="4" id="KW-0378">Hydrolase</keyword>
<protein>
    <submittedName>
        <fullName evidence="4">Serine hydrolase domain-containing protein</fullName>
        <ecNumber evidence="4">3.-.-.-</ecNumber>
    </submittedName>
</protein>
<dbReference type="Proteomes" id="UP001596152">
    <property type="component" value="Unassembled WGS sequence"/>
</dbReference>
<dbReference type="Pfam" id="PF00144">
    <property type="entry name" value="Beta-lactamase"/>
    <property type="match status" value="1"/>
</dbReference>
<organism evidence="4 5">
    <name type="scientific">Brevundimonas staleyi</name>
    <dbReference type="NCBI Taxonomy" id="74326"/>
    <lineage>
        <taxon>Bacteria</taxon>
        <taxon>Pseudomonadati</taxon>
        <taxon>Pseudomonadota</taxon>
        <taxon>Alphaproteobacteria</taxon>
        <taxon>Caulobacterales</taxon>
        <taxon>Caulobacteraceae</taxon>
        <taxon>Brevundimonas</taxon>
    </lineage>
</organism>
<comment type="subcellular location">
    <subcellularLocation>
        <location evidence="1">Membrane</location>
    </subcellularLocation>
</comment>
<feature type="domain" description="Beta-lactamase-related" evidence="3">
    <location>
        <begin position="20"/>
        <end position="326"/>
    </location>
</feature>
<keyword evidence="5" id="KW-1185">Reference proteome</keyword>
<dbReference type="EMBL" id="JBHSLF010000011">
    <property type="protein sequence ID" value="MFC5343326.1"/>
    <property type="molecule type" value="Genomic_DNA"/>
</dbReference>
<evidence type="ECO:0000256" key="2">
    <source>
        <dbReference type="ARBA" id="ARBA00023136"/>
    </source>
</evidence>
<reference evidence="5" key="1">
    <citation type="journal article" date="2019" name="Int. J. Syst. Evol. Microbiol.">
        <title>The Global Catalogue of Microorganisms (GCM) 10K type strain sequencing project: providing services to taxonomists for standard genome sequencing and annotation.</title>
        <authorList>
            <consortium name="The Broad Institute Genomics Platform"/>
            <consortium name="The Broad Institute Genome Sequencing Center for Infectious Disease"/>
            <person name="Wu L."/>
            <person name="Ma J."/>
        </authorList>
    </citation>
    <scope>NUCLEOTIDE SEQUENCE [LARGE SCALE GENOMIC DNA]</scope>
    <source>
        <strain evidence="5">JCM 12125</strain>
    </source>
</reference>
<dbReference type="InterPro" id="IPR001466">
    <property type="entry name" value="Beta-lactam-related"/>
</dbReference>
<dbReference type="PANTHER" id="PTHR46825:SF11">
    <property type="entry name" value="PENICILLIN-BINDING PROTEIN 4"/>
    <property type="match status" value="1"/>
</dbReference>
<dbReference type="EC" id="3.-.-.-" evidence="4"/>
<sequence length="337" mass="35940">MGADAEAALTATLNTAVDLDGAPGLSFGATRAGRYLAIGGKGRRGPDDAATPDADTVFEIGSLTKTFTAGLIFELEAEGRLETSGTIGAYVPDLPEAWRARTLASLLSHTSGLPEYLDAGNFMDLMPRDLTPRDLIALAAGKPVDFEPGARHAYNNTGFVLLGMAAEAVGGAPYWEQIETRFLRPAGMMRTGPRGRLQLDANHAGGRFWNGEIWNDHPPISAAGSTFSAGGLLSTARDLTHWAIAIDHGVVLTPHARRQMWRPAYLADGTPAGWGHGWVVERDDEGHVIVAHGGGTAGFSCWFRRDIDAELTTVVLTNQNGRADPLTMTEQLLARLT</sequence>
<name>A0ABW0FPN2_9CAUL</name>
<dbReference type="InterPro" id="IPR050491">
    <property type="entry name" value="AmpC-like"/>
</dbReference>
<dbReference type="InterPro" id="IPR012338">
    <property type="entry name" value="Beta-lactam/transpept-like"/>
</dbReference>
<accession>A0ABW0FPN2</accession>
<evidence type="ECO:0000313" key="5">
    <source>
        <dbReference type="Proteomes" id="UP001596152"/>
    </source>
</evidence>
<evidence type="ECO:0000313" key="4">
    <source>
        <dbReference type="EMBL" id="MFC5343326.1"/>
    </source>
</evidence>
<dbReference type="RefSeq" id="WP_374038864.1">
    <property type="nucleotide sequence ID" value="NZ_CP169082.1"/>
</dbReference>
<dbReference type="SUPFAM" id="SSF56601">
    <property type="entry name" value="beta-lactamase/transpeptidase-like"/>
    <property type="match status" value="1"/>
</dbReference>
<keyword evidence="2" id="KW-0472">Membrane</keyword>
<evidence type="ECO:0000256" key="1">
    <source>
        <dbReference type="ARBA" id="ARBA00004370"/>
    </source>
</evidence>
<proteinExistence type="predicted"/>
<gene>
    <name evidence="4" type="ORF">ACFPIE_05320</name>
</gene>